<dbReference type="Proteomes" id="UP000565628">
    <property type="component" value="Unassembled WGS sequence"/>
</dbReference>
<sequence length="83" mass="9648">MLKMEEKVALVFASVTEEYPEALDRKKEFYKGIELGLSKSGIDDTAKLIEKKRVLQEQVKKCNSENNFYNKLAVEKIMRDFEA</sequence>
<evidence type="ECO:0000313" key="2">
    <source>
        <dbReference type="Proteomes" id="UP000565628"/>
    </source>
</evidence>
<comment type="caution">
    <text evidence="1">The sequence shown here is derived from an EMBL/GenBank/DDBJ whole genome shotgun (WGS) entry which is preliminary data.</text>
</comment>
<organism evidence="1 2">
    <name type="scientific">Listeria booriae</name>
    <dbReference type="NCBI Taxonomy" id="1552123"/>
    <lineage>
        <taxon>Bacteria</taxon>
        <taxon>Bacillati</taxon>
        <taxon>Bacillota</taxon>
        <taxon>Bacilli</taxon>
        <taxon>Bacillales</taxon>
        <taxon>Listeriaceae</taxon>
        <taxon>Listeria</taxon>
    </lineage>
</organism>
<gene>
    <name evidence="1" type="ORF">HCJ81_16875</name>
</gene>
<dbReference type="RefSeq" id="WP_185642518.1">
    <property type="nucleotide sequence ID" value="NZ_JAASWV010000043.1"/>
</dbReference>
<protein>
    <submittedName>
        <fullName evidence="1">Uncharacterized protein</fullName>
    </submittedName>
</protein>
<accession>A0A7X0ZY21</accession>
<reference evidence="1 2" key="1">
    <citation type="submission" date="2020-03" db="EMBL/GenBank/DDBJ databases">
        <title>Soil Listeria distribution.</title>
        <authorList>
            <person name="Liao J."/>
            <person name="Wiedmann M."/>
        </authorList>
    </citation>
    <scope>NUCLEOTIDE SEQUENCE [LARGE SCALE GENOMIC DNA]</scope>
    <source>
        <strain evidence="1 2">FSL L7-0039</strain>
    </source>
</reference>
<proteinExistence type="predicted"/>
<dbReference type="EMBL" id="JAASWV010000043">
    <property type="protein sequence ID" value="MBC2312531.1"/>
    <property type="molecule type" value="Genomic_DNA"/>
</dbReference>
<name>A0A7X0ZY21_9LIST</name>
<evidence type="ECO:0000313" key="1">
    <source>
        <dbReference type="EMBL" id="MBC2312531.1"/>
    </source>
</evidence>
<dbReference type="AlphaFoldDB" id="A0A7X0ZY21"/>